<proteinExistence type="predicted"/>
<gene>
    <name evidence="1" type="ORF">HNR02_001867</name>
</gene>
<protein>
    <submittedName>
        <fullName evidence="1">Uncharacterized protein</fullName>
    </submittedName>
</protein>
<evidence type="ECO:0000313" key="2">
    <source>
        <dbReference type="Proteomes" id="UP000549616"/>
    </source>
</evidence>
<keyword evidence="2" id="KW-1185">Reference proteome</keyword>
<dbReference type="EMBL" id="JACCFK010000001">
    <property type="protein sequence ID" value="NYI88544.1"/>
    <property type="molecule type" value="Genomic_DNA"/>
</dbReference>
<dbReference type="Proteomes" id="UP000549616">
    <property type="component" value="Unassembled WGS sequence"/>
</dbReference>
<evidence type="ECO:0000313" key="1">
    <source>
        <dbReference type="EMBL" id="NYI88544.1"/>
    </source>
</evidence>
<dbReference type="AlphaFoldDB" id="A0A853B135"/>
<dbReference type="RefSeq" id="WP_218902746.1">
    <property type="nucleotide sequence ID" value="NZ_JACCFK010000001.1"/>
</dbReference>
<organism evidence="1 2">
    <name type="scientific">Amycolatopsis endophytica</name>
    <dbReference type="NCBI Taxonomy" id="860233"/>
    <lineage>
        <taxon>Bacteria</taxon>
        <taxon>Bacillati</taxon>
        <taxon>Actinomycetota</taxon>
        <taxon>Actinomycetes</taxon>
        <taxon>Pseudonocardiales</taxon>
        <taxon>Pseudonocardiaceae</taxon>
        <taxon>Amycolatopsis</taxon>
    </lineage>
</organism>
<name>A0A853B135_9PSEU</name>
<comment type="caution">
    <text evidence="1">The sequence shown here is derived from an EMBL/GenBank/DDBJ whole genome shotgun (WGS) entry which is preliminary data.</text>
</comment>
<accession>A0A853B135</accession>
<reference evidence="1 2" key="1">
    <citation type="submission" date="2020-07" db="EMBL/GenBank/DDBJ databases">
        <title>Sequencing the genomes of 1000 actinobacteria strains.</title>
        <authorList>
            <person name="Klenk H.-P."/>
        </authorList>
    </citation>
    <scope>NUCLEOTIDE SEQUENCE [LARGE SCALE GENOMIC DNA]</scope>
    <source>
        <strain evidence="1 2">DSM 104006</strain>
    </source>
</reference>
<sequence>MDRHGVAYLDGAILATALMHATAMLTSAGMTASEVLPDLLAQADSIGAILRAGVHAEPGRIRPVS</sequence>